<dbReference type="InterPro" id="IPR036282">
    <property type="entry name" value="Glutathione-S-Trfase_C_sf"/>
</dbReference>
<evidence type="ECO:0000259" key="1">
    <source>
        <dbReference type="PROSITE" id="PS50404"/>
    </source>
</evidence>
<accession>A0A5Q0QNW9</accession>
<reference evidence="3" key="1">
    <citation type="journal article" date="2019" name="Comp. Biochem. Physiol. Part D Genomics Proteomics">
        <title>Identification, genomic organization and expression pattern of glutathione transferase in Pardosa pseudoannulata.</title>
        <authorList>
            <person name="Liu W."/>
            <person name="Tian J."/>
            <person name="Hou N."/>
            <person name="Yu N."/>
            <person name="Zhang Y."/>
            <person name="Liu Z."/>
        </authorList>
    </citation>
    <scope>NUCLEOTIDE SEQUENCE</scope>
</reference>
<name>A0A5Q0QNW9_9ARAC</name>
<dbReference type="AlphaFoldDB" id="A0A5Q0QNW9"/>
<dbReference type="SFLD" id="SFLDS00019">
    <property type="entry name" value="Glutathione_Transferase_(cytos"/>
    <property type="match status" value="1"/>
</dbReference>
<protein>
    <submittedName>
        <fullName evidence="3">Glutathione transferase sigma 1</fullName>
    </submittedName>
</protein>
<dbReference type="PROSITE" id="PS50405">
    <property type="entry name" value="GST_CTER"/>
    <property type="match status" value="1"/>
</dbReference>
<dbReference type="CDD" id="cd03192">
    <property type="entry name" value="GST_C_Sigma_like"/>
    <property type="match status" value="1"/>
</dbReference>
<dbReference type="GO" id="GO:0004364">
    <property type="term" value="F:glutathione transferase activity"/>
    <property type="evidence" value="ECO:0007669"/>
    <property type="project" value="TreeGrafter"/>
</dbReference>
<dbReference type="InterPro" id="IPR004046">
    <property type="entry name" value="GST_C"/>
</dbReference>
<dbReference type="InterPro" id="IPR050213">
    <property type="entry name" value="GST_superfamily"/>
</dbReference>
<dbReference type="PROSITE" id="PS50404">
    <property type="entry name" value="GST_NTER"/>
    <property type="match status" value="1"/>
</dbReference>
<dbReference type="GO" id="GO:0006749">
    <property type="term" value="P:glutathione metabolic process"/>
    <property type="evidence" value="ECO:0007669"/>
    <property type="project" value="TreeGrafter"/>
</dbReference>
<dbReference type="SUPFAM" id="SSF47616">
    <property type="entry name" value="GST C-terminal domain-like"/>
    <property type="match status" value="1"/>
</dbReference>
<evidence type="ECO:0000259" key="2">
    <source>
        <dbReference type="PROSITE" id="PS50405"/>
    </source>
</evidence>
<organism evidence="3">
    <name type="scientific">Pardosa pseudoannulata</name>
    <dbReference type="NCBI Taxonomy" id="330961"/>
    <lineage>
        <taxon>Eukaryota</taxon>
        <taxon>Metazoa</taxon>
        <taxon>Ecdysozoa</taxon>
        <taxon>Arthropoda</taxon>
        <taxon>Chelicerata</taxon>
        <taxon>Arachnida</taxon>
        <taxon>Araneae</taxon>
        <taxon>Araneomorphae</taxon>
        <taxon>Entelegynae</taxon>
        <taxon>Lycosoidea</taxon>
        <taxon>Lycosidae</taxon>
        <taxon>Pardosa</taxon>
    </lineage>
</organism>
<dbReference type="Pfam" id="PF14497">
    <property type="entry name" value="GST_C_3"/>
    <property type="match status" value="1"/>
</dbReference>
<feature type="domain" description="GST N-terminal" evidence="1">
    <location>
        <begin position="2"/>
        <end position="79"/>
    </location>
</feature>
<evidence type="ECO:0000313" key="3">
    <source>
        <dbReference type="EMBL" id="QGA31149.1"/>
    </source>
</evidence>
<dbReference type="InterPro" id="IPR004045">
    <property type="entry name" value="Glutathione_S-Trfase_N"/>
</dbReference>
<dbReference type="InterPro" id="IPR036249">
    <property type="entry name" value="Thioredoxin-like_sf"/>
</dbReference>
<dbReference type="PANTHER" id="PTHR11571:SF150">
    <property type="entry name" value="GLUTATHIONE S-TRANSFERASE"/>
    <property type="match status" value="1"/>
</dbReference>
<proteinExistence type="evidence at transcript level"/>
<dbReference type="EMBL" id="MN311437">
    <property type="protein sequence ID" value="QGA31149.1"/>
    <property type="molecule type" value="mRNA"/>
</dbReference>
<dbReference type="InterPro" id="IPR040079">
    <property type="entry name" value="Glutathione_S-Trfase"/>
</dbReference>
<dbReference type="Gene3D" id="1.20.1050.10">
    <property type="match status" value="1"/>
</dbReference>
<dbReference type="Gene3D" id="3.40.30.10">
    <property type="entry name" value="Glutaredoxin"/>
    <property type="match status" value="1"/>
</dbReference>
<dbReference type="SUPFAM" id="SSF52833">
    <property type="entry name" value="Thioredoxin-like"/>
    <property type="match status" value="1"/>
</dbReference>
<dbReference type="PANTHER" id="PTHR11571">
    <property type="entry name" value="GLUTATHIONE S-TRANSFERASE"/>
    <property type="match status" value="1"/>
</dbReference>
<dbReference type="CDD" id="cd03039">
    <property type="entry name" value="GST_N_Sigma_like"/>
    <property type="match status" value="1"/>
</dbReference>
<sequence>MPQYKIIDYTFTTAAELARAILEYAGVPYEDVRYDKDKAGDAEKASPFGTLPVLEVDGRAIAQHQSICRYLARQHGLAGKDEIEFALCDLVMDGLWHMFAKIRRAQIHQLSKEERIAIIKTMIAEDVPPYLDGFEKILKERKSEGDYLVGKEVTWCDIGLTLALAALKYRHGLNLETHPQIVGYLAKMMDLPQLAEFLAKRAQEEAGY</sequence>
<keyword evidence="3" id="KW-0808">Transferase</keyword>
<dbReference type="InterPro" id="IPR010987">
    <property type="entry name" value="Glutathione-S-Trfase_C-like"/>
</dbReference>
<dbReference type="Pfam" id="PF13409">
    <property type="entry name" value="GST_N_2"/>
    <property type="match status" value="1"/>
</dbReference>
<feature type="domain" description="GST C-terminal" evidence="2">
    <location>
        <begin position="81"/>
        <end position="208"/>
    </location>
</feature>